<keyword evidence="5" id="KW-1185">Reference proteome</keyword>
<keyword evidence="1" id="KW-0863">Zinc-finger</keyword>
<comment type="caution">
    <text evidence="4">The sequence shown here is derived from an EMBL/GenBank/DDBJ whole genome shotgun (WGS) entry which is preliminary data.</text>
</comment>
<organism evidence="4 5">
    <name type="scientific">Metabacillus litoralis</name>
    <dbReference type="NCBI Taxonomy" id="152268"/>
    <lineage>
        <taxon>Bacteria</taxon>
        <taxon>Bacillati</taxon>
        <taxon>Bacillota</taxon>
        <taxon>Bacilli</taxon>
        <taxon>Bacillales</taxon>
        <taxon>Bacillaceae</taxon>
        <taxon>Metabacillus</taxon>
    </lineage>
</organism>
<evidence type="ECO:0000313" key="5">
    <source>
        <dbReference type="Proteomes" id="UP000321363"/>
    </source>
</evidence>
<sequence length="620" mass="73807">MLIIGTCVHFPTIQCSKVAFFLCPRFNLVRNLFDEGFLSYNEEIRIFKLYYIFYIYFVLELFTLFKTFGMYERGPLHMLGREISKELVLGAGEQLKQLLSPHNEEDRNLIKKGLILFRQGSIYNVNTTTHTVSAKVQDVTSVQVELDLDDIVMSTCTCPYEGICRHRIATFLYVYASVDRVGTFVDLWKEEKSIDDVLRNVRKASTFLKPDKDYEDSSLASWIAFFNREYDEWLENVPSQNQLFQSLFLHYYSNLKKKAPKSPEMKQFFIVQASVTVFLKILQLINETKPTDYMLQHIIFPYLDQLIDNVQNAIAEMKRYALPFALDPLLVDSVERFRELLFTSKHYQYERTSLYQLLWIELLRRDKFISIEREWLEEELEQMEKTNESYAVEIEIALMHMDFLQSRDEDIFHSLESVSATALPLTFKWVEDIMKKKNWKRLSGWVSYMLNNATEYINSSIPFEEKRYTVRYMMKLIQQYASATKEDQLYEKACRKMLPLTYAEYHDLLLDKQQYKTWVELQTLLGFTIDEMDSYLLKEIEKSEPGILVPLYVKSVQDQIALKTRENYKMAVRYLKRIKAQYKKLKREEVWENYINQLAIEHKRLRAFKEELKKGKLIHD</sequence>
<keyword evidence="2" id="KW-1133">Transmembrane helix</keyword>
<dbReference type="Proteomes" id="UP000321363">
    <property type="component" value="Unassembled WGS sequence"/>
</dbReference>
<dbReference type="AlphaFoldDB" id="A0A5C6VN25"/>
<dbReference type="GO" id="GO:0008270">
    <property type="term" value="F:zinc ion binding"/>
    <property type="evidence" value="ECO:0007669"/>
    <property type="project" value="UniProtKB-KW"/>
</dbReference>
<proteinExistence type="predicted"/>
<gene>
    <name evidence="4" type="ORF">FS935_19150</name>
</gene>
<dbReference type="InterPro" id="IPR007527">
    <property type="entry name" value="Znf_SWIM"/>
</dbReference>
<evidence type="ECO:0000313" key="4">
    <source>
        <dbReference type="EMBL" id="TXC85946.1"/>
    </source>
</evidence>
<protein>
    <submittedName>
        <fullName evidence="4">SWIM zinc finger family protein</fullName>
    </submittedName>
</protein>
<name>A0A5C6VN25_9BACI</name>
<keyword evidence="1" id="KW-0479">Metal-binding</keyword>
<keyword evidence="2" id="KW-0472">Membrane</keyword>
<evidence type="ECO:0000256" key="1">
    <source>
        <dbReference type="PROSITE-ProRule" id="PRU00325"/>
    </source>
</evidence>
<feature type="transmembrane region" description="Helical" evidence="2">
    <location>
        <begin position="49"/>
        <end position="71"/>
    </location>
</feature>
<evidence type="ECO:0000259" key="3">
    <source>
        <dbReference type="PROSITE" id="PS50966"/>
    </source>
</evidence>
<keyword evidence="2" id="KW-0812">Transmembrane</keyword>
<dbReference type="Pfam" id="PF04434">
    <property type="entry name" value="SWIM"/>
    <property type="match status" value="1"/>
</dbReference>
<keyword evidence="1" id="KW-0862">Zinc</keyword>
<feature type="domain" description="SWIM-type" evidence="3">
    <location>
        <begin position="142"/>
        <end position="175"/>
    </location>
</feature>
<dbReference type="EMBL" id="VOQF01000014">
    <property type="protein sequence ID" value="TXC85946.1"/>
    <property type="molecule type" value="Genomic_DNA"/>
</dbReference>
<evidence type="ECO:0000256" key="2">
    <source>
        <dbReference type="SAM" id="Phobius"/>
    </source>
</evidence>
<dbReference type="PROSITE" id="PS50966">
    <property type="entry name" value="ZF_SWIM"/>
    <property type="match status" value="1"/>
</dbReference>
<reference evidence="4 5" key="1">
    <citation type="journal article" date="2005" name="Int. J. Syst. Evol. Microbiol.">
        <title>Bacillus litoralis sp. nov., isolated from a tidal flat of the Yellow Sea in Korea.</title>
        <authorList>
            <person name="Yoon J.H."/>
            <person name="Oh T.K."/>
        </authorList>
    </citation>
    <scope>NUCLEOTIDE SEQUENCE [LARGE SCALE GENOMIC DNA]</scope>
    <source>
        <strain evidence="4 5">SW-211</strain>
    </source>
</reference>
<accession>A0A5C6VN25</accession>